<evidence type="ECO:0000313" key="3">
    <source>
        <dbReference type="Proteomes" id="UP000593574"/>
    </source>
</evidence>
<reference evidence="2 3" key="1">
    <citation type="journal article" date="2019" name="Genome Biol. Evol.">
        <title>Insights into the evolution of the New World diploid cottons (Gossypium, subgenus Houzingenia) based on genome sequencing.</title>
        <authorList>
            <person name="Grover C.E."/>
            <person name="Arick M.A. 2nd"/>
            <person name="Thrash A."/>
            <person name="Conover J.L."/>
            <person name="Sanders W.S."/>
            <person name="Peterson D.G."/>
            <person name="Frelichowski J.E."/>
            <person name="Scheffler J.A."/>
            <person name="Scheffler B.E."/>
            <person name="Wendel J.F."/>
        </authorList>
    </citation>
    <scope>NUCLEOTIDE SEQUENCE [LARGE SCALE GENOMIC DNA]</scope>
    <source>
        <strain evidence="2">4</strain>
        <tissue evidence="2">Leaf</tissue>
    </source>
</reference>
<feature type="compositionally biased region" description="Basic and acidic residues" evidence="1">
    <location>
        <begin position="71"/>
        <end position="105"/>
    </location>
</feature>
<name>A0A7J9ANJ8_9ROSI</name>
<protein>
    <submittedName>
        <fullName evidence="2">Uncharacterized protein</fullName>
    </submittedName>
</protein>
<feature type="non-terminal residue" evidence="2">
    <location>
        <position position="232"/>
    </location>
</feature>
<sequence>LDGLDASVEGLENGDEGLNNIVEEAGDEGLEDENDDEEEEELQEVRQKVREVEGKTSRKAKETVLDETESESSRKQFEAEVPKKVEVEGLNDRVGREEEGNRTEYFDSDDHESILGSDDNDNIDTCKRKRRRSRFPTYNPNSTSPHFCIGMLFNDGEQFKSAIRKYSMCCRRELKIIKNEPNKGPPKMKLREIQRRVALEMHVNVNMIRCRRAQKIVKDKLKGNFIEEFAML</sequence>
<comment type="caution">
    <text evidence="2">The sequence shown here is derived from an EMBL/GenBank/DDBJ whole genome shotgun (WGS) entry which is preliminary data.</text>
</comment>
<evidence type="ECO:0000313" key="2">
    <source>
        <dbReference type="EMBL" id="MBA0725530.1"/>
    </source>
</evidence>
<organism evidence="2 3">
    <name type="scientific">Gossypium laxum</name>
    <dbReference type="NCBI Taxonomy" id="34288"/>
    <lineage>
        <taxon>Eukaryota</taxon>
        <taxon>Viridiplantae</taxon>
        <taxon>Streptophyta</taxon>
        <taxon>Embryophyta</taxon>
        <taxon>Tracheophyta</taxon>
        <taxon>Spermatophyta</taxon>
        <taxon>Magnoliopsida</taxon>
        <taxon>eudicotyledons</taxon>
        <taxon>Gunneridae</taxon>
        <taxon>Pentapetalae</taxon>
        <taxon>rosids</taxon>
        <taxon>malvids</taxon>
        <taxon>Malvales</taxon>
        <taxon>Malvaceae</taxon>
        <taxon>Malvoideae</taxon>
        <taxon>Gossypium</taxon>
    </lineage>
</organism>
<evidence type="ECO:0000256" key="1">
    <source>
        <dbReference type="SAM" id="MobiDB-lite"/>
    </source>
</evidence>
<dbReference type="AlphaFoldDB" id="A0A7J9ANJ8"/>
<feature type="compositionally biased region" description="Basic and acidic residues" evidence="1">
    <location>
        <begin position="43"/>
        <end position="64"/>
    </location>
</feature>
<keyword evidence="3" id="KW-1185">Reference proteome</keyword>
<dbReference type="EMBL" id="JABEZV010000011">
    <property type="protein sequence ID" value="MBA0725530.1"/>
    <property type="molecule type" value="Genomic_DNA"/>
</dbReference>
<dbReference type="Proteomes" id="UP000593574">
    <property type="component" value="Unassembled WGS sequence"/>
</dbReference>
<feature type="compositionally biased region" description="Acidic residues" evidence="1">
    <location>
        <begin position="24"/>
        <end position="42"/>
    </location>
</feature>
<feature type="region of interest" description="Disordered" evidence="1">
    <location>
        <begin position="1"/>
        <end position="123"/>
    </location>
</feature>
<gene>
    <name evidence="2" type="ORF">Golax_022113</name>
</gene>
<accession>A0A7J9ANJ8</accession>
<proteinExistence type="predicted"/>